<dbReference type="Proteomes" id="UP000294911">
    <property type="component" value="Unassembled WGS sequence"/>
</dbReference>
<dbReference type="AlphaFoldDB" id="A0A4R2R4F3"/>
<reference evidence="1 2" key="1">
    <citation type="submission" date="2019-03" db="EMBL/GenBank/DDBJ databases">
        <title>Genomic Encyclopedia of Type Strains, Phase IV (KMG-IV): sequencing the most valuable type-strain genomes for metagenomic binning, comparative biology and taxonomic classification.</title>
        <authorList>
            <person name="Goeker M."/>
        </authorList>
    </citation>
    <scope>NUCLEOTIDE SEQUENCE [LARGE SCALE GENOMIC DNA]</scope>
    <source>
        <strain evidence="1 2">DSM 45765</strain>
    </source>
</reference>
<dbReference type="InterPro" id="IPR037175">
    <property type="entry name" value="KFase_sf"/>
</dbReference>
<dbReference type="SUPFAM" id="SSF102198">
    <property type="entry name" value="Putative cyclase"/>
    <property type="match status" value="1"/>
</dbReference>
<proteinExistence type="predicted"/>
<dbReference type="EMBL" id="SLXQ01000001">
    <property type="protein sequence ID" value="TCP56639.1"/>
    <property type="molecule type" value="Genomic_DNA"/>
</dbReference>
<dbReference type="GO" id="GO:0004061">
    <property type="term" value="F:arylformamidase activity"/>
    <property type="evidence" value="ECO:0007669"/>
    <property type="project" value="InterPro"/>
</dbReference>
<gene>
    <name evidence="1" type="ORF">EV191_101584</name>
</gene>
<dbReference type="GO" id="GO:0019441">
    <property type="term" value="P:L-tryptophan catabolic process to kynurenine"/>
    <property type="evidence" value="ECO:0007669"/>
    <property type="project" value="InterPro"/>
</dbReference>
<dbReference type="Gene3D" id="3.50.30.50">
    <property type="entry name" value="Putative cyclase"/>
    <property type="match status" value="1"/>
</dbReference>
<dbReference type="PANTHER" id="PTHR34861:SF10">
    <property type="entry name" value="CYCLASE"/>
    <property type="match status" value="1"/>
</dbReference>
<evidence type="ECO:0000313" key="2">
    <source>
        <dbReference type="Proteomes" id="UP000294911"/>
    </source>
</evidence>
<organism evidence="1 2">
    <name type="scientific">Tamaricihabitans halophyticus</name>
    <dbReference type="NCBI Taxonomy" id="1262583"/>
    <lineage>
        <taxon>Bacteria</taxon>
        <taxon>Bacillati</taxon>
        <taxon>Actinomycetota</taxon>
        <taxon>Actinomycetes</taxon>
        <taxon>Pseudonocardiales</taxon>
        <taxon>Pseudonocardiaceae</taxon>
        <taxon>Tamaricihabitans</taxon>
    </lineage>
</organism>
<keyword evidence="2" id="KW-1185">Reference proteome</keyword>
<evidence type="ECO:0000313" key="1">
    <source>
        <dbReference type="EMBL" id="TCP56639.1"/>
    </source>
</evidence>
<protein>
    <submittedName>
        <fullName evidence="1">Kynurenine formamidase</fullName>
    </submittedName>
</protein>
<dbReference type="RefSeq" id="WP_132875213.1">
    <property type="nucleotide sequence ID" value="NZ_SLXQ01000001.1"/>
</dbReference>
<accession>A0A4R2R4F3</accession>
<dbReference type="OrthoDB" id="7067800at2"/>
<comment type="caution">
    <text evidence="1">The sequence shown here is derived from an EMBL/GenBank/DDBJ whole genome shotgun (WGS) entry which is preliminary data.</text>
</comment>
<dbReference type="InterPro" id="IPR007325">
    <property type="entry name" value="KFase/CYL"/>
</dbReference>
<sequence length="265" mass="27540">MLILDAVSSGTTVYDLGQPLDNRTPCSPNHPGFKMALIRRHGDAVRPSGLSGANELISTGGHVGTHMDALCHVAMDGKLHGGTDAHEASVGGKFAVHGIDTVPPVLARGVLFDVPTTLGVSRLDPGYGITAEDLARTATARLREGDVALIRTGWPQLWDDAASYVGTGTGVPGIEITAAEWLLEQGVRAVGGDTIAFEQITAQEGHGHLPVHGRVLYEAGVNIIEVLNLEEIAAAGLTEFLFVCSPLKIVGGTGAPVRPLAVVDA</sequence>
<name>A0A4R2R4F3_9PSEU</name>
<dbReference type="Pfam" id="PF04199">
    <property type="entry name" value="Cyclase"/>
    <property type="match status" value="1"/>
</dbReference>
<dbReference type="PANTHER" id="PTHR34861">
    <property type="match status" value="1"/>
</dbReference>